<dbReference type="RefSeq" id="WP_110939281.1">
    <property type="nucleotide sequence ID" value="NZ_NJAW01000037.1"/>
</dbReference>
<dbReference type="GO" id="GO:0043856">
    <property type="term" value="F:anti-sigma factor antagonist activity"/>
    <property type="evidence" value="ECO:0007669"/>
    <property type="project" value="InterPro"/>
</dbReference>
<accession>A0A3A9KJM7</accession>
<evidence type="ECO:0000313" key="6">
    <source>
        <dbReference type="EMBL" id="RKL65096.1"/>
    </source>
</evidence>
<keyword evidence="2" id="KW-0597">Phosphoprotein</keyword>
<organism evidence="6 7">
    <name type="scientific">Salipaludibacillus neizhouensis</name>
    <dbReference type="NCBI Taxonomy" id="885475"/>
    <lineage>
        <taxon>Bacteria</taxon>
        <taxon>Bacillati</taxon>
        <taxon>Bacillota</taxon>
        <taxon>Bacilli</taxon>
        <taxon>Bacillales</taxon>
        <taxon>Bacillaceae</taxon>
    </lineage>
</organism>
<feature type="domain" description="STAS" evidence="5">
    <location>
        <begin position="3"/>
        <end position="110"/>
    </location>
</feature>
<dbReference type="AlphaFoldDB" id="A0A3A9KJM7"/>
<evidence type="ECO:0000256" key="4">
    <source>
        <dbReference type="RuleBase" id="RU003749"/>
    </source>
</evidence>
<dbReference type="InterPro" id="IPR002645">
    <property type="entry name" value="STAS_dom"/>
</dbReference>
<evidence type="ECO:0000259" key="5">
    <source>
        <dbReference type="PROSITE" id="PS50801"/>
    </source>
</evidence>
<dbReference type="PROSITE" id="PS50801">
    <property type="entry name" value="STAS"/>
    <property type="match status" value="1"/>
</dbReference>
<reference evidence="6 7" key="1">
    <citation type="submission" date="2017-10" db="EMBL/GenBank/DDBJ databases">
        <title>Bacillus sp. nov., a halophilic bacterium isolated from a Keqin Lake.</title>
        <authorList>
            <person name="Wang H."/>
        </authorList>
    </citation>
    <scope>NUCLEOTIDE SEQUENCE [LARGE SCALE GENOMIC DNA]</scope>
    <source>
        <strain evidence="6 7">KCTC 13187</strain>
    </source>
</reference>
<evidence type="ECO:0000256" key="2">
    <source>
        <dbReference type="ARBA" id="ARBA00022553"/>
    </source>
</evidence>
<keyword evidence="7" id="KW-1185">Reference proteome</keyword>
<dbReference type="Pfam" id="PF01740">
    <property type="entry name" value="STAS"/>
    <property type="match status" value="1"/>
</dbReference>
<evidence type="ECO:0000256" key="3">
    <source>
        <dbReference type="ARBA" id="ARBA00024670"/>
    </source>
</evidence>
<proteinExistence type="inferred from homology"/>
<sequence length="110" mass="12071">MNLDIQLQEGPQRNVVLLSGEVDVYTASKLKETLNPLAEQENKELVVDLSGINYIDSTGLGIFIGALKATEKSNSTLKLIGLNERVKKLFEITGLNEVIDIQANDAREEA</sequence>
<dbReference type="CDD" id="cd07043">
    <property type="entry name" value="STAS_anti-anti-sigma_factors"/>
    <property type="match status" value="1"/>
</dbReference>
<dbReference type="EMBL" id="PDOE01000022">
    <property type="protein sequence ID" value="RKL65096.1"/>
    <property type="molecule type" value="Genomic_DNA"/>
</dbReference>
<gene>
    <name evidence="6" type="ORF">CR203_22360</name>
</gene>
<name>A0A3A9KJM7_9BACI</name>
<comment type="caution">
    <text evidence="6">The sequence shown here is derived from an EMBL/GenBank/DDBJ whole genome shotgun (WGS) entry which is preliminary data.</text>
</comment>
<dbReference type="InterPro" id="IPR003658">
    <property type="entry name" value="Anti-sigma_ant"/>
</dbReference>
<dbReference type="SUPFAM" id="SSF52091">
    <property type="entry name" value="SpoIIaa-like"/>
    <property type="match status" value="1"/>
</dbReference>
<comment type="similarity">
    <text evidence="1 4">Belongs to the anti-sigma-factor antagonist family.</text>
</comment>
<evidence type="ECO:0000313" key="7">
    <source>
        <dbReference type="Proteomes" id="UP000281498"/>
    </source>
</evidence>
<dbReference type="Proteomes" id="UP000281498">
    <property type="component" value="Unassembled WGS sequence"/>
</dbReference>
<evidence type="ECO:0000256" key="1">
    <source>
        <dbReference type="ARBA" id="ARBA00009013"/>
    </source>
</evidence>
<dbReference type="PANTHER" id="PTHR33495">
    <property type="entry name" value="ANTI-SIGMA FACTOR ANTAGONIST TM_1081-RELATED-RELATED"/>
    <property type="match status" value="1"/>
</dbReference>
<dbReference type="Gene3D" id="3.30.750.24">
    <property type="entry name" value="STAS domain"/>
    <property type="match status" value="1"/>
</dbReference>
<dbReference type="OrthoDB" id="9793697at2"/>
<comment type="function">
    <text evidence="3">Positive regulator of sigma-B activity. Non-phosphorylated RsbV binds to RsbW, preventing its association with sigma-B. When phosphorylated, releases RsbW, which is then free to complex with and inactivate sigma-B.</text>
</comment>
<dbReference type="PANTHER" id="PTHR33495:SF9">
    <property type="entry name" value="ANTI-SIGMA-B FACTOR ANTAGONIST"/>
    <property type="match status" value="1"/>
</dbReference>
<protein>
    <recommendedName>
        <fullName evidence="4">Anti-sigma factor antagonist</fullName>
    </recommendedName>
</protein>
<dbReference type="InterPro" id="IPR036513">
    <property type="entry name" value="STAS_dom_sf"/>
</dbReference>
<dbReference type="NCBIfam" id="TIGR00377">
    <property type="entry name" value="ant_ant_sig"/>
    <property type="match status" value="1"/>
</dbReference>